<dbReference type="EMBL" id="JAACJJ010000001">
    <property type="protein sequence ID" value="KAF5330968.1"/>
    <property type="molecule type" value="Genomic_DNA"/>
</dbReference>
<dbReference type="PANTHER" id="PTHR47563">
    <property type="entry name" value="PROTEIN FMP25, MITOCHONDRIAL"/>
    <property type="match status" value="1"/>
</dbReference>
<comment type="caution">
    <text evidence="2">The sequence shown here is derived from an EMBL/GenBank/DDBJ whole genome shotgun (WGS) entry which is preliminary data.</text>
</comment>
<dbReference type="Pfam" id="PF13540">
    <property type="entry name" value="RCC1_2"/>
    <property type="match status" value="1"/>
</dbReference>
<dbReference type="AlphaFoldDB" id="A0A8H5BYP9"/>
<gene>
    <name evidence="2" type="ORF">D9619_005990</name>
</gene>
<reference evidence="2 3" key="1">
    <citation type="journal article" date="2020" name="ISME J.">
        <title>Uncovering the hidden diversity of litter-decomposition mechanisms in mushroom-forming fungi.</title>
        <authorList>
            <person name="Floudas D."/>
            <person name="Bentzer J."/>
            <person name="Ahren D."/>
            <person name="Johansson T."/>
            <person name="Persson P."/>
            <person name="Tunlid A."/>
        </authorList>
    </citation>
    <scope>NUCLEOTIDE SEQUENCE [LARGE SCALE GENOMIC DNA]</scope>
    <source>
        <strain evidence="2 3">CBS 101986</strain>
    </source>
</reference>
<organism evidence="2 3">
    <name type="scientific">Psilocybe cf. subviscida</name>
    <dbReference type="NCBI Taxonomy" id="2480587"/>
    <lineage>
        <taxon>Eukaryota</taxon>
        <taxon>Fungi</taxon>
        <taxon>Dikarya</taxon>
        <taxon>Basidiomycota</taxon>
        <taxon>Agaricomycotina</taxon>
        <taxon>Agaricomycetes</taxon>
        <taxon>Agaricomycetidae</taxon>
        <taxon>Agaricales</taxon>
        <taxon>Agaricineae</taxon>
        <taxon>Strophariaceae</taxon>
        <taxon>Psilocybe</taxon>
    </lineage>
</organism>
<dbReference type="PANTHER" id="PTHR47563:SF1">
    <property type="entry name" value="PROTEIN FMP25, MITOCHONDRIAL"/>
    <property type="match status" value="1"/>
</dbReference>
<dbReference type="Proteomes" id="UP000567179">
    <property type="component" value="Unassembled WGS sequence"/>
</dbReference>
<feature type="repeat" description="RCC1" evidence="1">
    <location>
        <begin position="367"/>
        <end position="427"/>
    </location>
</feature>
<sequence length="591" mass="64381">MLRRTGPILRSCMRQVHTHATASPARKNGYAIAAGLAVGGTAIRYTVVNPTFNDATLIVAPPLAQLEARKPLYPKTEDPNTLHTLAWGSNSDRTLSPSSSPTEALRHPAIAKWLEGVALRDMQLHERYGACVDARGDVYQWGDGFYGPTLSGEHPPKRTLKNKNIVQLQLTEDKVYALSASGRVYCFSSGVLNQGLRPGAPTPASDSWWGTGWLWGEDEDIDFVEVAPTNALAWREKFTSLAAGDSHVLALTSKGRVFAHPVNKRANLYGQLGFRKFSIPDHAAKITHRDSHMNVELIPKSLADPYLKQSQAVRVNSDAFASDNLSKVDDKPIRFCPYLFEIPVLKGVEVAQIAAGGRTSFVRTPTGRVLGWGANEHGQVGLGSSVSLDTITVPTEVILWRFVRNNVQSRCLNVVAGGDLTGFVVERLSEQGPNTTDLLMCGNGQYGGLGNNTFSNNQGNPSRVKAVSGLLQYNDAKAGLEAIQPDEISISHSGHILLSLTSNPDVNGVGGRDLLVWGRNNESELGNGKRSNAVVPTPVQSPDEHERFMLREKKAREVNDLAGKVWKRGVKVKQQVVSGFNNSVVYWKIVN</sequence>
<accession>A0A8H5BYP9</accession>
<dbReference type="PROSITE" id="PS50012">
    <property type="entry name" value="RCC1_3"/>
    <property type="match status" value="1"/>
</dbReference>
<evidence type="ECO:0000256" key="1">
    <source>
        <dbReference type="PROSITE-ProRule" id="PRU00235"/>
    </source>
</evidence>
<dbReference type="OrthoDB" id="10256179at2759"/>
<dbReference type="GO" id="GO:0005743">
    <property type="term" value="C:mitochondrial inner membrane"/>
    <property type="evidence" value="ECO:0007669"/>
    <property type="project" value="TreeGrafter"/>
</dbReference>
<proteinExistence type="predicted"/>
<dbReference type="GO" id="GO:0034551">
    <property type="term" value="P:mitochondrial respiratory chain complex III assembly"/>
    <property type="evidence" value="ECO:0007669"/>
    <property type="project" value="TreeGrafter"/>
</dbReference>
<evidence type="ECO:0000313" key="3">
    <source>
        <dbReference type="Proteomes" id="UP000567179"/>
    </source>
</evidence>
<keyword evidence="3" id="KW-1185">Reference proteome</keyword>
<evidence type="ECO:0000313" key="2">
    <source>
        <dbReference type="EMBL" id="KAF5330968.1"/>
    </source>
</evidence>
<dbReference type="Pfam" id="PF00415">
    <property type="entry name" value="RCC1"/>
    <property type="match status" value="1"/>
</dbReference>
<dbReference type="InterPro" id="IPR053245">
    <property type="entry name" value="MitoProcess-Associated"/>
</dbReference>
<name>A0A8H5BYP9_9AGAR</name>
<protein>
    <submittedName>
        <fullName evidence="2">Uncharacterized protein</fullName>
    </submittedName>
</protein>
<dbReference type="Gene3D" id="2.130.10.30">
    <property type="entry name" value="Regulator of chromosome condensation 1/beta-lactamase-inhibitor protein II"/>
    <property type="match status" value="1"/>
</dbReference>
<dbReference type="SUPFAM" id="SSF50985">
    <property type="entry name" value="RCC1/BLIP-II"/>
    <property type="match status" value="1"/>
</dbReference>
<dbReference type="InterPro" id="IPR009091">
    <property type="entry name" value="RCC1/BLIP-II"/>
</dbReference>
<dbReference type="InterPro" id="IPR000408">
    <property type="entry name" value="Reg_chr_condens"/>
</dbReference>